<protein>
    <submittedName>
        <fullName evidence="1">Uncharacterized protein</fullName>
    </submittedName>
</protein>
<dbReference type="Gene3D" id="2.40.128.20">
    <property type="match status" value="1"/>
</dbReference>
<dbReference type="EMBL" id="OC914941">
    <property type="protein sequence ID" value="CAD7637675.1"/>
    <property type="molecule type" value="Genomic_DNA"/>
</dbReference>
<sequence>MIYQWEKVKQNTLKECDISKLTGLWYAIYVKNQTQHSISMDLSKVSQHSLQFKHILNGVVDHEYDLVQNYDTLQGKLDRVIDRGDYQLGYPWWVLHTDYDEILVVYQCLILNDDPNDQNASEDVWTIYSRTKTITDDHLSYARDLLLKSGAKIDGSDEILFKIIRVEVLTRTQPVCYVLHLSDQVIYPYHKAVNQTLSELDLKSLEGHWYGVYHRNPKEVNGSCPELDVVVGNGYVNVTEIRGNNTVNEDRMEQNLYLKGKISKVIMLPAGNQTLSRDIVESGAQRLIEAGAVSDSNGTLDGHWYSVYNRSPINGVCPQLNIKVSGGGVNVVESLGNNTVFNENLVPNSYLKGKLEKLVSMGTWTAALPWYVLQVDPLLVGKLEKLVSMGTWTAALPWYVLQVDPLLVVYKVVTFEKNEVWSPARYQPGDWAHAYHTVFHTFLTNYSLDSYDYPLAL</sequence>
<accession>A0A7R9LA09</accession>
<keyword evidence="2" id="KW-1185">Reference proteome</keyword>
<name>A0A7R9LA09_9ACAR</name>
<dbReference type="EMBL" id="CAJPVJ010000116">
    <property type="protein sequence ID" value="CAG2161153.1"/>
    <property type="molecule type" value="Genomic_DNA"/>
</dbReference>
<proteinExistence type="predicted"/>
<organism evidence="1">
    <name type="scientific">Oppiella nova</name>
    <dbReference type="NCBI Taxonomy" id="334625"/>
    <lineage>
        <taxon>Eukaryota</taxon>
        <taxon>Metazoa</taxon>
        <taxon>Ecdysozoa</taxon>
        <taxon>Arthropoda</taxon>
        <taxon>Chelicerata</taxon>
        <taxon>Arachnida</taxon>
        <taxon>Acari</taxon>
        <taxon>Acariformes</taxon>
        <taxon>Sarcoptiformes</taxon>
        <taxon>Oribatida</taxon>
        <taxon>Brachypylina</taxon>
        <taxon>Oppioidea</taxon>
        <taxon>Oppiidae</taxon>
        <taxon>Oppiella</taxon>
    </lineage>
</organism>
<reference evidence="1" key="1">
    <citation type="submission" date="2020-11" db="EMBL/GenBank/DDBJ databases">
        <authorList>
            <person name="Tran Van P."/>
        </authorList>
    </citation>
    <scope>NUCLEOTIDE SEQUENCE</scope>
</reference>
<dbReference type="OrthoDB" id="6526869at2759"/>
<dbReference type="AlphaFoldDB" id="A0A7R9LA09"/>
<dbReference type="Proteomes" id="UP000728032">
    <property type="component" value="Unassembled WGS sequence"/>
</dbReference>
<gene>
    <name evidence="1" type="ORF">ONB1V03_LOCUS957</name>
</gene>
<dbReference type="SUPFAM" id="SSF50814">
    <property type="entry name" value="Lipocalins"/>
    <property type="match status" value="1"/>
</dbReference>
<evidence type="ECO:0000313" key="2">
    <source>
        <dbReference type="Proteomes" id="UP000728032"/>
    </source>
</evidence>
<dbReference type="InterPro" id="IPR012674">
    <property type="entry name" value="Calycin"/>
</dbReference>
<evidence type="ECO:0000313" key="1">
    <source>
        <dbReference type="EMBL" id="CAD7637675.1"/>
    </source>
</evidence>